<dbReference type="InterPro" id="IPR036836">
    <property type="entry name" value="Agouti_dom_sf"/>
</dbReference>
<evidence type="ECO:0000256" key="2">
    <source>
        <dbReference type="ARBA" id="ARBA00022525"/>
    </source>
</evidence>
<sequence length="113" mass="12820">MTLFSSFFFFLFLLSSSFFFFLLSSSLFFFQTLKKTLFTLFCWGKVILPPYNNPLPTLGLCALLGQSCTPLCDCCDPCATCRCRFFQCEKKTSNSRKAKQSERAALKRGAGQL</sequence>
<evidence type="ECO:0000256" key="4">
    <source>
        <dbReference type="SAM" id="MobiDB-lite"/>
    </source>
</evidence>
<dbReference type="Proteomes" id="UP000694548">
    <property type="component" value="Chromosome sgr08"/>
</dbReference>
<proteinExistence type="predicted"/>
<reference evidence="6" key="2">
    <citation type="submission" date="2025-08" db="UniProtKB">
        <authorList>
            <consortium name="Ensembl"/>
        </authorList>
    </citation>
    <scope>IDENTIFICATION</scope>
</reference>
<evidence type="ECO:0000313" key="6">
    <source>
        <dbReference type="Ensembl" id="ENSNFUP00015033887.1"/>
    </source>
</evidence>
<keyword evidence="5" id="KW-0472">Membrane</keyword>
<evidence type="ECO:0000256" key="3">
    <source>
        <dbReference type="ARBA" id="ARBA00023157"/>
    </source>
</evidence>
<evidence type="ECO:0008006" key="8">
    <source>
        <dbReference type="Google" id="ProtNLM"/>
    </source>
</evidence>
<keyword evidence="3" id="KW-1015">Disulfide bond</keyword>
<feature type="region of interest" description="Disordered" evidence="4">
    <location>
        <begin position="92"/>
        <end position="113"/>
    </location>
</feature>
<feature type="transmembrane region" description="Helical" evidence="5">
    <location>
        <begin position="6"/>
        <end position="30"/>
    </location>
</feature>
<name>A0A8C6NY82_NOTFU</name>
<evidence type="ECO:0000256" key="1">
    <source>
        <dbReference type="ARBA" id="ARBA00004613"/>
    </source>
</evidence>
<accession>A0A8C6NY82</accession>
<evidence type="ECO:0000313" key="7">
    <source>
        <dbReference type="Proteomes" id="UP000694548"/>
    </source>
</evidence>
<reference evidence="6" key="1">
    <citation type="submission" date="2014-08" db="EMBL/GenBank/DDBJ databases">
        <authorList>
            <person name="Senf B."/>
            <person name="Petzold A."/>
            <person name="Downie B.R."/>
            <person name="Koch P."/>
            <person name="Platzer M."/>
        </authorList>
    </citation>
    <scope>NUCLEOTIDE SEQUENCE [LARGE SCALE GENOMIC DNA]</scope>
    <source>
        <strain evidence="6">GRZ</strain>
    </source>
</reference>
<keyword evidence="5" id="KW-0812">Transmembrane</keyword>
<dbReference type="Ensembl" id="ENSNFUT00015035414.1">
    <property type="protein sequence ID" value="ENSNFUP00015033887.1"/>
    <property type="gene ID" value="ENSNFUG00015016575.1"/>
</dbReference>
<organism evidence="6 7">
    <name type="scientific">Nothobranchius furzeri</name>
    <name type="common">Turquoise killifish</name>
    <dbReference type="NCBI Taxonomy" id="105023"/>
    <lineage>
        <taxon>Eukaryota</taxon>
        <taxon>Metazoa</taxon>
        <taxon>Chordata</taxon>
        <taxon>Craniata</taxon>
        <taxon>Vertebrata</taxon>
        <taxon>Euteleostomi</taxon>
        <taxon>Actinopterygii</taxon>
        <taxon>Neopterygii</taxon>
        <taxon>Teleostei</taxon>
        <taxon>Neoteleostei</taxon>
        <taxon>Acanthomorphata</taxon>
        <taxon>Ovalentaria</taxon>
        <taxon>Atherinomorphae</taxon>
        <taxon>Cyprinodontiformes</taxon>
        <taxon>Nothobranchiidae</taxon>
        <taxon>Nothobranchius</taxon>
    </lineage>
</organism>
<keyword evidence="2" id="KW-0964">Secreted</keyword>
<protein>
    <recommendedName>
        <fullName evidence="8">Agouti domain-containing protein</fullName>
    </recommendedName>
</protein>
<keyword evidence="5" id="KW-1133">Transmembrane helix</keyword>
<evidence type="ECO:0000256" key="5">
    <source>
        <dbReference type="SAM" id="Phobius"/>
    </source>
</evidence>
<dbReference type="GO" id="GO:0005102">
    <property type="term" value="F:signaling receptor binding"/>
    <property type="evidence" value="ECO:0007669"/>
    <property type="project" value="InterPro"/>
</dbReference>
<dbReference type="GO" id="GO:0005576">
    <property type="term" value="C:extracellular region"/>
    <property type="evidence" value="ECO:0007669"/>
    <property type="project" value="UniProtKB-SubCell"/>
</dbReference>
<dbReference type="AlphaFoldDB" id="A0A8C6NY82"/>
<reference evidence="6" key="3">
    <citation type="submission" date="2025-09" db="UniProtKB">
        <authorList>
            <consortium name="Ensembl"/>
        </authorList>
    </citation>
    <scope>IDENTIFICATION</scope>
</reference>
<dbReference type="Gene3D" id="4.10.760.10">
    <property type="entry name" value="Agouti domain"/>
    <property type="match status" value="1"/>
</dbReference>
<comment type="subcellular location">
    <subcellularLocation>
        <location evidence="1">Secreted</location>
    </subcellularLocation>
</comment>
<dbReference type="SUPFAM" id="SSF57055">
    <property type="entry name" value="Agouti-related protein"/>
    <property type="match status" value="1"/>
</dbReference>
<keyword evidence="7" id="KW-1185">Reference proteome</keyword>